<dbReference type="AlphaFoldDB" id="R9PBX8"/>
<evidence type="ECO:0000313" key="3">
    <source>
        <dbReference type="Proteomes" id="UP000014071"/>
    </source>
</evidence>
<feature type="region of interest" description="Disordered" evidence="1">
    <location>
        <begin position="86"/>
        <end position="108"/>
    </location>
</feature>
<evidence type="ECO:0000313" key="2">
    <source>
        <dbReference type="EMBL" id="GAC98913.1"/>
    </source>
</evidence>
<gene>
    <name evidence="2" type="ORF">PHSY_006508</name>
</gene>
<feature type="compositionally biased region" description="Polar residues" evidence="1">
    <location>
        <begin position="204"/>
        <end position="219"/>
    </location>
</feature>
<dbReference type="Proteomes" id="UP000014071">
    <property type="component" value="Unassembled WGS sequence"/>
</dbReference>
<accession>R9PBX8</accession>
<protein>
    <submittedName>
        <fullName evidence="2">Paired amphipathic helix protein Sin3a</fullName>
    </submittedName>
</protein>
<dbReference type="HOGENOM" id="CLU_1262033_0_0_1"/>
<dbReference type="EMBL" id="DF238821">
    <property type="protein sequence ID" value="GAC98913.1"/>
    <property type="molecule type" value="Genomic_DNA"/>
</dbReference>
<organism evidence="2 3">
    <name type="scientific">Pseudozyma hubeiensis (strain SY62)</name>
    <name type="common">Yeast</name>
    <dbReference type="NCBI Taxonomy" id="1305764"/>
    <lineage>
        <taxon>Eukaryota</taxon>
        <taxon>Fungi</taxon>
        <taxon>Dikarya</taxon>
        <taxon>Basidiomycota</taxon>
        <taxon>Ustilaginomycotina</taxon>
        <taxon>Ustilaginomycetes</taxon>
        <taxon>Ustilaginales</taxon>
        <taxon>Ustilaginaceae</taxon>
        <taxon>Pseudozyma</taxon>
    </lineage>
</organism>
<keyword evidence="3" id="KW-1185">Reference proteome</keyword>
<sequence>MAGRRKRNAALPSRCTRACHLRSYHTEYRLRGRMADFLSYEMKEWHRSILRPTTPVSKRESKNTVSKRKIRGFFGRSKKKLPFWEQSRRAGEKQTAGFGSPLDLHRRSQPQRLSVQHDDCYRVFVSDMDGPFARAHPYPVTDGGSSRLRSRSTCAVCRDAPRQEQQRTGQSIRTERLGWTRRSQYSTAINYMDGPCAHGKRMSSETPITNQQVTDASVT</sequence>
<dbReference type="RefSeq" id="XP_012192500.1">
    <property type="nucleotide sequence ID" value="XM_012337110.1"/>
</dbReference>
<dbReference type="GeneID" id="24111779"/>
<feature type="region of interest" description="Disordered" evidence="1">
    <location>
        <begin position="196"/>
        <end position="219"/>
    </location>
</feature>
<proteinExistence type="predicted"/>
<reference evidence="3" key="1">
    <citation type="journal article" date="2013" name="Genome Announc.">
        <title>Draft genome sequence of the basidiomycetous yeast-like fungus Pseudozyma hubeiensis SY62, which produces an abundant amount of the biosurfactant mannosylerythritol lipids.</title>
        <authorList>
            <person name="Konishi M."/>
            <person name="Hatada Y."/>
            <person name="Horiuchi J."/>
        </authorList>
    </citation>
    <scope>NUCLEOTIDE SEQUENCE [LARGE SCALE GENOMIC DNA]</scope>
    <source>
        <strain evidence="3">SY62</strain>
    </source>
</reference>
<evidence type="ECO:0000256" key="1">
    <source>
        <dbReference type="SAM" id="MobiDB-lite"/>
    </source>
</evidence>
<name>R9PBX8_PSEHS</name>